<dbReference type="EMBL" id="MNUE01000003">
    <property type="protein sequence ID" value="OJD38934.1"/>
    <property type="molecule type" value="Genomic_DNA"/>
</dbReference>
<evidence type="ECO:0000313" key="3">
    <source>
        <dbReference type="EMBL" id="OJD38934.1"/>
    </source>
</evidence>
<dbReference type="RefSeq" id="XP_020134545.1">
    <property type="nucleotide sequence ID" value="XM_020274006.1"/>
</dbReference>
<evidence type="ECO:0000256" key="1">
    <source>
        <dbReference type="SAM" id="MobiDB-lite"/>
    </source>
</evidence>
<proteinExistence type="predicted"/>
<protein>
    <submittedName>
        <fullName evidence="3">Uncharacterized protein</fullName>
    </submittedName>
</protein>
<dbReference type="GeneID" id="31014267"/>
<gene>
    <name evidence="3" type="ORF">BKCO1_3000118</name>
</gene>
<keyword evidence="2" id="KW-0472">Membrane</keyword>
<keyword evidence="2" id="KW-0812">Transmembrane</keyword>
<dbReference type="AlphaFoldDB" id="A0A1J9RBE8"/>
<reference evidence="3 4" key="1">
    <citation type="submission" date="2016-10" db="EMBL/GenBank/DDBJ databases">
        <title>Proteomics and genomics reveal pathogen-plant mechanisms compatible with a hemibiotrophic lifestyle of Diplodia corticola.</title>
        <authorList>
            <person name="Fernandes I."/>
            <person name="De Jonge R."/>
            <person name="Van De Peer Y."/>
            <person name="Devreese B."/>
            <person name="Alves A."/>
            <person name="Esteves A.C."/>
        </authorList>
    </citation>
    <scope>NUCLEOTIDE SEQUENCE [LARGE SCALE GENOMIC DNA]</scope>
    <source>
        <strain evidence="3 4">CBS 112549</strain>
    </source>
</reference>
<sequence>MGISTDMWTVGGAMATMISMVWLVIVGGPVGRWLWDWWNKEARAAERAAERQKEEQKEAQRVAKEDEKSDLLGKMVEAQQGVLELLRRAEAADEKRAEREGEILKLLRGAEKVERERAEREREILELLRDAVWSDAVEQQPATAPSS</sequence>
<dbReference type="Proteomes" id="UP000183809">
    <property type="component" value="Unassembled WGS sequence"/>
</dbReference>
<accession>A0A1J9RBE8</accession>
<comment type="caution">
    <text evidence="3">The sequence shown here is derived from an EMBL/GenBank/DDBJ whole genome shotgun (WGS) entry which is preliminary data.</text>
</comment>
<keyword evidence="2" id="KW-1133">Transmembrane helix</keyword>
<evidence type="ECO:0000256" key="2">
    <source>
        <dbReference type="SAM" id="Phobius"/>
    </source>
</evidence>
<feature type="transmembrane region" description="Helical" evidence="2">
    <location>
        <begin position="12"/>
        <end position="35"/>
    </location>
</feature>
<evidence type="ECO:0000313" key="4">
    <source>
        <dbReference type="Proteomes" id="UP000183809"/>
    </source>
</evidence>
<feature type="region of interest" description="Disordered" evidence="1">
    <location>
        <begin position="49"/>
        <end position="70"/>
    </location>
</feature>
<organism evidence="3 4">
    <name type="scientific">Diplodia corticola</name>
    <dbReference type="NCBI Taxonomy" id="236234"/>
    <lineage>
        <taxon>Eukaryota</taxon>
        <taxon>Fungi</taxon>
        <taxon>Dikarya</taxon>
        <taxon>Ascomycota</taxon>
        <taxon>Pezizomycotina</taxon>
        <taxon>Dothideomycetes</taxon>
        <taxon>Dothideomycetes incertae sedis</taxon>
        <taxon>Botryosphaeriales</taxon>
        <taxon>Botryosphaeriaceae</taxon>
        <taxon>Diplodia</taxon>
    </lineage>
</organism>
<name>A0A1J9RBE8_9PEZI</name>
<keyword evidence="4" id="KW-1185">Reference proteome</keyword>